<keyword evidence="2" id="KW-1185">Reference proteome</keyword>
<gene>
    <name evidence="1" type="ORF">EVAR_71228_1</name>
</gene>
<accession>A0A4C1SYC4</accession>
<dbReference type="AlphaFoldDB" id="A0A4C1SYC4"/>
<name>A0A4C1SYC4_EUMVA</name>
<dbReference type="Proteomes" id="UP000299102">
    <property type="component" value="Unassembled WGS sequence"/>
</dbReference>
<proteinExistence type="predicted"/>
<evidence type="ECO:0000313" key="2">
    <source>
        <dbReference type="Proteomes" id="UP000299102"/>
    </source>
</evidence>
<dbReference type="EMBL" id="BGZK01003997">
    <property type="protein sequence ID" value="GBP06178.1"/>
    <property type="molecule type" value="Genomic_DNA"/>
</dbReference>
<reference evidence="1 2" key="1">
    <citation type="journal article" date="2019" name="Commun. Biol.">
        <title>The bagworm genome reveals a unique fibroin gene that provides high tensile strength.</title>
        <authorList>
            <person name="Kono N."/>
            <person name="Nakamura H."/>
            <person name="Ohtoshi R."/>
            <person name="Tomita M."/>
            <person name="Numata K."/>
            <person name="Arakawa K."/>
        </authorList>
    </citation>
    <scope>NUCLEOTIDE SEQUENCE [LARGE SCALE GENOMIC DNA]</scope>
</reference>
<organism evidence="1 2">
    <name type="scientific">Eumeta variegata</name>
    <name type="common">Bagworm moth</name>
    <name type="synonym">Eumeta japonica</name>
    <dbReference type="NCBI Taxonomy" id="151549"/>
    <lineage>
        <taxon>Eukaryota</taxon>
        <taxon>Metazoa</taxon>
        <taxon>Ecdysozoa</taxon>
        <taxon>Arthropoda</taxon>
        <taxon>Hexapoda</taxon>
        <taxon>Insecta</taxon>
        <taxon>Pterygota</taxon>
        <taxon>Neoptera</taxon>
        <taxon>Endopterygota</taxon>
        <taxon>Lepidoptera</taxon>
        <taxon>Glossata</taxon>
        <taxon>Ditrysia</taxon>
        <taxon>Tineoidea</taxon>
        <taxon>Psychidae</taxon>
        <taxon>Oiketicinae</taxon>
        <taxon>Eumeta</taxon>
    </lineage>
</organism>
<evidence type="ECO:0000313" key="1">
    <source>
        <dbReference type="EMBL" id="GBP06178.1"/>
    </source>
</evidence>
<sequence length="120" mass="13838">MKTDASRCLLRKKKGDFVVHDRTGELKLLGPDEQMNFRHCWLLTDCFVMFLRPDICFPSLGFHSDKRELHFSFLEKVYMHRVLQHGGQPPFFAQHAVYLSSPEIIGDVLLAVLSITLVCC</sequence>
<comment type="caution">
    <text evidence="1">The sequence shown here is derived from an EMBL/GenBank/DDBJ whole genome shotgun (WGS) entry which is preliminary data.</text>
</comment>
<protein>
    <submittedName>
        <fullName evidence="1">Uncharacterized protein</fullName>
    </submittedName>
</protein>